<evidence type="ECO:0000313" key="6">
    <source>
        <dbReference type="EMBL" id="KAF3438073.1"/>
    </source>
</evidence>
<dbReference type="InterPro" id="IPR003340">
    <property type="entry name" value="B3_DNA-bd"/>
</dbReference>
<reference evidence="6" key="1">
    <citation type="submission" date="2020-03" db="EMBL/GenBank/DDBJ databases">
        <title>A high-quality chromosome-level genome assembly of a woody plant with both climbing and erect habits, Rhamnella rubrinervis.</title>
        <authorList>
            <person name="Lu Z."/>
            <person name="Yang Y."/>
            <person name="Zhu X."/>
            <person name="Sun Y."/>
        </authorList>
    </citation>
    <scope>NUCLEOTIDE SEQUENCE</scope>
    <source>
        <strain evidence="6">BYM</strain>
        <tissue evidence="6">Leaf</tissue>
    </source>
</reference>
<evidence type="ECO:0008006" key="8">
    <source>
        <dbReference type="Google" id="ProtNLM"/>
    </source>
</evidence>
<evidence type="ECO:0000313" key="7">
    <source>
        <dbReference type="Proteomes" id="UP000796880"/>
    </source>
</evidence>
<keyword evidence="5" id="KW-0539">Nucleus</keyword>
<dbReference type="GO" id="GO:0005634">
    <property type="term" value="C:nucleus"/>
    <property type="evidence" value="ECO:0007669"/>
    <property type="project" value="UniProtKB-SubCell"/>
</dbReference>
<accession>A0A8K0GUX5</accession>
<dbReference type="InterPro" id="IPR015300">
    <property type="entry name" value="DNA-bd_pseudobarrel_sf"/>
</dbReference>
<dbReference type="Proteomes" id="UP000796880">
    <property type="component" value="Unassembled WGS sequence"/>
</dbReference>
<dbReference type="GO" id="GO:0003677">
    <property type="term" value="F:DNA binding"/>
    <property type="evidence" value="ECO:0007669"/>
    <property type="project" value="UniProtKB-KW"/>
</dbReference>
<evidence type="ECO:0000256" key="2">
    <source>
        <dbReference type="ARBA" id="ARBA00023015"/>
    </source>
</evidence>
<dbReference type="Gene3D" id="2.40.330.10">
    <property type="entry name" value="DNA-binding pseudobarrel domain"/>
    <property type="match status" value="1"/>
</dbReference>
<sequence length="106" mass="12385">MAGKFEKTLSPSDVSQKLAVPTEFIGDQYGGGEHLVVMDCRRNMYEFVLSTRRQGPYRKPVFTRDWLKYSKDQQLQAGQTIYFWKNDNEEFYRIQVLRDLLGAGPK</sequence>
<dbReference type="SUPFAM" id="SSF101936">
    <property type="entry name" value="DNA-binding pseudobarrel domain"/>
    <property type="match status" value="1"/>
</dbReference>
<organism evidence="6 7">
    <name type="scientific">Rhamnella rubrinervis</name>
    <dbReference type="NCBI Taxonomy" id="2594499"/>
    <lineage>
        <taxon>Eukaryota</taxon>
        <taxon>Viridiplantae</taxon>
        <taxon>Streptophyta</taxon>
        <taxon>Embryophyta</taxon>
        <taxon>Tracheophyta</taxon>
        <taxon>Spermatophyta</taxon>
        <taxon>Magnoliopsida</taxon>
        <taxon>eudicotyledons</taxon>
        <taxon>Gunneridae</taxon>
        <taxon>Pentapetalae</taxon>
        <taxon>rosids</taxon>
        <taxon>fabids</taxon>
        <taxon>Rosales</taxon>
        <taxon>Rhamnaceae</taxon>
        <taxon>rhamnoid group</taxon>
        <taxon>Rhamneae</taxon>
        <taxon>Rhamnella</taxon>
    </lineage>
</organism>
<dbReference type="CDD" id="cd10017">
    <property type="entry name" value="B3_DNA"/>
    <property type="match status" value="1"/>
</dbReference>
<comment type="subcellular location">
    <subcellularLocation>
        <location evidence="1">Nucleus</location>
    </subcellularLocation>
</comment>
<evidence type="ECO:0000256" key="5">
    <source>
        <dbReference type="ARBA" id="ARBA00023242"/>
    </source>
</evidence>
<keyword evidence="7" id="KW-1185">Reference proteome</keyword>
<proteinExistence type="predicted"/>
<name>A0A8K0GUX5_9ROSA</name>
<keyword evidence="3" id="KW-0238">DNA-binding</keyword>
<protein>
    <recommendedName>
        <fullName evidence="8">TF-B3 domain-containing protein</fullName>
    </recommendedName>
</protein>
<evidence type="ECO:0000256" key="3">
    <source>
        <dbReference type="ARBA" id="ARBA00023125"/>
    </source>
</evidence>
<keyword evidence="2" id="KW-0805">Transcription regulation</keyword>
<dbReference type="AlphaFoldDB" id="A0A8K0GUX5"/>
<evidence type="ECO:0000256" key="4">
    <source>
        <dbReference type="ARBA" id="ARBA00023163"/>
    </source>
</evidence>
<evidence type="ECO:0000256" key="1">
    <source>
        <dbReference type="ARBA" id="ARBA00004123"/>
    </source>
</evidence>
<dbReference type="EMBL" id="VOIH02000009">
    <property type="protein sequence ID" value="KAF3438073.1"/>
    <property type="molecule type" value="Genomic_DNA"/>
</dbReference>
<dbReference type="OrthoDB" id="945566at2759"/>
<comment type="caution">
    <text evidence="6">The sequence shown here is derived from an EMBL/GenBank/DDBJ whole genome shotgun (WGS) entry which is preliminary data.</text>
</comment>
<gene>
    <name evidence="6" type="ORF">FNV43_RR20829</name>
</gene>
<keyword evidence="4" id="KW-0804">Transcription</keyword>